<dbReference type="Gene3D" id="3.30.1330.120">
    <property type="entry name" value="2-methylcitrate dehydratase PrpD"/>
    <property type="match status" value="1"/>
</dbReference>
<dbReference type="InterPro" id="IPR045337">
    <property type="entry name" value="MmgE_PrpD_C"/>
</dbReference>
<evidence type="ECO:0000259" key="3">
    <source>
        <dbReference type="Pfam" id="PF19305"/>
    </source>
</evidence>
<feature type="domain" description="MmgE/PrpD C-terminal" evidence="3">
    <location>
        <begin position="262"/>
        <end position="432"/>
    </location>
</feature>
<dbReference type="AlphaFoldDB" id="A0AAU7LYI9"/>
<geneLocation type="plasmid" evidence="4">
    <name>p1</name>
</geneLocation>
<dbReference type="InterPro" id="IPR045336">
    <property type="entry name" value="MmgE_PrpD_N"/>
</dbReference>
<evidence type="ECO:0000259" key="2">
    <source>
        <dbReference type="Pfam" id="PF03972"/>
    </source>
</evidence>
<name>A0AAU7LYI9_9BURK</name>
<dbReference type="InterPro" id="IPR036148">
    <property type="entry name" value="MmgE/PrpD_sf"/>
</dbReference>
<dbReference type="InterPro" id="IPR042183">
    <property type="entry name" value="MmgE/PrpD_sf_1"/>
</dbReference>
<dbReference type="SUPFAM" id="SSF103378">
    <property type="entry name" value="2-methylcitrate dehydratase PrpD"/>
    <property type="match status" value="1"/>
</dbReference>
<feature type="domain" description="MmgE/PrpD N-terminal" evidence="2">
    <location>
        <begin position="6"/>
        <end position="238"/>
    </location>
</feature>
<dbReference type="InterPro" id="IPR042188">
    <property type="entry name" value="MmgE/PrpD_sf_2"/>
</dbReference>
<accession>A0AAU7LYI9</accession>
<dbReference type="PANTHER" id="PTHR16943">
    <property type="entry name" value="2-METHYLCITRATE DEHYDRATASE-RELATED"/>
    <property type="match status" value="1"/>
</dbReference>
<dbReference type="Pfam" id="PF03972">
    <property type="entry name" value="MmgE_PrpD_N"/>
    <property type="match status" value="1"/>
</dbReference>
<sequence length="452" mass="48335">MDKTIQKLARYVLETDVSRLSPQAVHESKRRLIDSVACAAAAYPEPFCAGIRAFAERYSGTPSARIWGSGARTSIEMAAFTNGTMLRYLDYSDTYLGKTAGHPSDMIGALVAVAEAHRLAGSALIESIVVAYEVYCGLCDSVALQSHGLDQATCAVVGTAAGVAKLLKLSQEQTANALSLALASNLHLYNVRCGNLSDWKGCAGPNGSKNGVFAALLANEDISGPTGPVDAKGGLNEIVGPFEWQVGAGPDSLIVGTHLKFHPVCYHGQSAIEAVLKLRESVALDDIADIHVETYEAAFRVMGSDPQRWAPSTRETADHSLPYTIAVALLDGRLTSDAYGDDRLQDPRIKVLMDKIRVSSSPDLTQAFPASAQTHITFHSRDGRVLQHLQQNPKGHAKNPLSDAELEGKFIELYAPLGGPETARQALDILWSVDKLADSADLVDAICLSVRP</sequence>
<evidence type="ECO:0000313" key="4">
    <source>
        <dbReference type="EMBL" id="XBP72661.1"/>
    </source>
</evidence>
<dbReference type="RefSeq" id="WP_349282377.1">
    <property type="nucleotide sequence ID" value="NZ_CBCSCU010000043.1"/>
</dbReference>
<protein>
    <submittedName>
        <fullName evidence="4">MmgE/PrpD family protein</fullName>
    </submittedName>
</protein>
<keyword evidence="4" id="KW-0614">Plasmid</keyword>
<dbReference type="GO" id="GO:0016829">
    <property type="term" value="F:lyase activity"/>
    <property type="evidence" value="ECO:0007669"/>
    <property type="project" value="InterPro"/>
</dbReference>
<dbReference type="Pfam" id="PF19305">
    <property type="entry name" value="MmgE_PrpD_C"/>
    <property type="match status" value="1"/>
</dbReference>
<dbReference type="PANTHER" id="PTHR16943:SF8">
    <property type="entry name" value="2-METHYLCITRATE DEHYDRATASE"/>
    <property type="match status" value="1"/>
</dbReference>
<dbReference type="EMBL" id="CP157676">
    <property type="protein sequence ID" value="XBP72661.1"/>
    <property type="molecule type" value="Genomic_DNA"/>
</dbReference>
<proteinExistence type="inferred from homology"/>
<organism evidence="4">
    <name type="scientific">Polaromonas hydrogenivorans</name>
    <dbReference type="NCBI Taxonomy" id="335476"/>
    <lineage>
        <taxon>Bacteria</taxon>
        <taxon>Pseudomonadati</taxon>
        <taxon>Pseudomonadota</taxon>
        <taxon>Betaproteobacteria</taxon>
        <taxon>Burkholderiales</taxon>
        <taxon>Comamonadaceae</taxon>
        <taxon>Polaromonas</taxon>
    </lineage>
</organism>
<reference evidence="4" key="1">
    <citation type="submission" date="2024-05" db="EMBL/GenBank/DDBJ databases">
        <authorList>
            <person name="Bunk B."/>
            <person name="Swiderski J."/>
            <person name="Sproer C."/>
            <person name="Thiel V."/>
        </authorList>
    </citation>
    <scope>NUCLEOTIDE SEQUENCE</scope>
    <source>
        <strain evidence="4">DSM 17735</strain>
        <plasmid evidence="4">p1</plasmid>
    </source>
</reference>
<dbReference type="Gene3D" id="1.10.4100.10">
    <property type="entry name" value="2-methylcitrate dehydratase PrpD"/>
    <property type="match status" value="1"/>
</dbReference>
<comment type="similarity">
    <text evidence="1">Belongs to the PrpD family.</text>
</comment>
<gene>
    <name evidence="4" type="ORF">ABLV49_21585</name>
</gene>
<evidence type="ECO:0000256" key="1">
    <source>
        <dbReference type="ARBA" id="ARBA00006174"/>
    </source>
</evidence>
<dbReference type="InterPro" id="IPR005656">
    <property type="entry name" value="MmgE_PrpD"/>
</dbReference>